<dbReference type="InParanoid" id="G0VKR4"/>
<evidence type="ECO:0000313" key="3">
    <source>
        <dbReference type="EMBL" id="CCC72102.1"/>
    </source>
</evidence>
<proteinExistence type="predicted"/>
<dbReference type="FunCoup" id="G0VKR4">
    <property type="interactions" value="49"/>
</dbReference>
<name>G0VKR4_NAUCA</name>
<sequence>MIDKLFFPDDKKENENDTIPDSFQDEKDSKLRSQLETLQTERKDFEERLKYLLESKKLMTGHLSLLREEVEDLDSNNSSLIHENEQLLQKYNRLKWIKENKDQNLKLRVNYKELEIMLKRLSDEKILLRKVTEEMQLRITNIKRERNESESQEFYLLEEINKQKTEVNRLTNFIQEGQKKKSELEEVQRSENSRQEQLIKKLDIKSTTLNEKLKNLRKQNDHNNEELRTMACLVEKHNDRFRGWKEKETLLINQTKELESLLKKIDDQMFEVNKSAKDHRSKINQTNITYISNATKEFSLQKKKIEKHFEALITHETKR</sequence>
<evidence type="ECO:0000256" key="2">
    <source>
        <dbReference type="SAM" id="MobiDB-lite"/>
    </source>
</evidence>
<feature type="region of interest" description="Disordered" evidence="2">
    <location>
        <begin position="1"/>
        <end position="30"/>
    </location>
</feature>
<protein>
    <submittedName>
        <fullName evidence="3">Uncharacterized protein</fullName>
    </submittedName>
</protein>
<dbReference type="RefSeq" id="XP_003678440.1">
    <property type="nucleotide sequence ID" value="XM_003678392.1"/>
</dbReference>
<feature type="compositionally biased region" description="Basic and acidic residues" evidence="2">
    <location>
        <begin position="1"/>
        <end position="15"/>
    </location>
</feature>
<reference evidence="3 4" key="1">
    <citation type="journal article" date="2011" name="Proc. Natl. Acad. Sci. U.S.A.">
        <title>Evolutionary erosion of yeast sex chromosomes by mating-type switching accidents.</title>
        <authorList>
            <person name="Gordon J.L."/>
            <person name="Armisen D."/>
            <person name="Proux-Wera E."/>
            <person name="Oheigeartaigh S.S."/>
            <person name="Byrne K.P."/>
            <person name="Wolfe K.H."/>
        </authorList>
    </citation>
    <scope>NUCLEOTIDE SEQUENCE [LARGE SCALE GENOMIC DNA]</scope>
    <source>
        <strain evidence="4">ATCC 76901 / BCRC 22586 / CBS 4309 / NBRC 1992 / NRRL Y-12630</strain>
    </source>
</reference>
<dbReference type="Proteomes" id="UP000001640">
    <property type="component" value="Chromosome 10"/>
</dbReference>
<reference key="2">
    <citation type="submission" date="2011-08" db="EMBL/GenBank/DDBJ databases">
        <title>Genome sequence of Naumovozyma castellii.</title>
        <authorList>
            <person name="Gordon J.L."/>
            <person name="Armisen D."/>
            <person name="Proux-Wera E."/>
            <person name="OhEigeartaigh S.S."/>
            <person name="Byrne K.P."/>
            <person name="Wolfe K.H."/>
        </authorList>
    </citation>
    <scope>NUCLEOTIDE SEQUENCE</scope>
    <source>
        <strain>Type strain:CBS 4309</strain>
    </source>
</reference>
<dbReference type="AlphaFoldDB" id="G0VKR4"/>
<keyword evidence="1" id="KW-0175">Coiled coil</keyword>
<dbReference type="KEGG" id="ncs:NCAS_0J01230"/>
<dbReference type="GeneID" id="96905799"/>
<dbReference type="EMBL" id="HE576761">
    <property type="protein sequence ID" value="CCC72102.1"/>
    <property type="molecule type" value="Genomic_DNA"/>
</dbReference>
<feature type="coiled-coil region" evidence="1">
    <location>
        <begin position="199"/>
        <end position="226"/>
    </location>
</feature>
<evidence type="ECO:0000313" key="4">
    <source>
        <dbReference type="Proteomes" id="UP000001640"/>
    </source>
</evidence>
<dbReference type="HOGENOM" id="CLU_871815_0_0_1"/>
<accession>G0VKR4</accession>
<gene>
    <name evidence="3" type="primary">NCAS0J01230</name>
    <name evidence="3" type="ordered locus">NCAS_0J01230</name>
</gene>
<keyword evidence="4" id="KW-1185">Reference proteome</keyword>
<organism evidence="3 4">
    <name type="scientific">Naumovozyma castellii</name>
    <name type="common">Yeast</name>
    <name type="synonym">Saccharomyces castellii</name>
    <dbReference type="NCBI Taxonomy" id="27288"/>
    <lineage>
        <taxon>Eukaryota</taxon>
        <taxon>Fungi</taxon>
        <taxon>Dikarya</taxon>
        <taxon>Ascomycota</taxon>
        <taxon>Saccharomycotina</taxon>
        <taxon>Saccharomycetes</taxon>
        <taxon>Saccharomycetales</taxon>
        <taxon>Saccharomycetaceae</taxon>
        <taxon>Naumovozyma</taxon>
    </lineage>
</organism>
<evidence type="ECO:0000256" key="1">
    <source>
        <dbReference type="SAM" id="Coils"/>
    </source>
</evidence>